<reference evidence="2" key="1">
    <citation type="journal article" date="2017" name="Mycologia">
        <title>Fusarium algeriense, sp. nov., a novel toxigenic crown rot pathogen of durum wheat from Algeria is nested in the Fusarium burgessii species complex.</title>
        <authorList>
            <person name="Laraba I."/>
            <person name="Keddad A."/>
            <person name="Boureghda H."/>
            <person name="Abdallah N."/>
            <person name="Vaughan M.M."/>
            <person name="Proctor R.H."/>
            <person name="Busman M."/>
            <person name="O'Donnell K."/>
        </authorList>
    </citation>
    <scope>NUCLEOTIDE SEQUENCE</scope>
    <source>
        <strain evidence="2">NRRL 25174</strain>
    </source>
</reference>
<keyword evidence="3" id="KW-1185">Reference proteome</keyword>
<dbReference type="Proteomes" id="UP000730481">
    <property type="component" value="Unassembled WGS sequence"/>
</dbReference>
<comment type="caution">
    <text evidence="2">The sequence shown here is derived from an EMBL/GenBank/DDBJ whole genome shotgun (WGS) entry which is preliminary data.</text>
</comment>
<dbReference type="EMBL" id="PVQB02000868">
    <property type="protein sequence ID" value="KAF4333329.1"/>
    <property type="molecule type" value="Genomic_DNA"/>
</dbReference>
<dbReference type="AlphaFoldDB" id="A0A9P5DSM7"/>
<feature type="region of interest" description="Disordered" evidence="1">
    <location>
        <begin position="1"/>
        <end position="21"/>
    </location>
</feature>
<evidence type="ECO:0000313" key="2">
    <source>
        <dbReference type="EMBL" id="KAF4333329.1"/>
    </source>
</evidence>
<proteinExistence type="predicted"/>
<feature type="compositionally biased region" description="Polar residues" evidence="1">
    <location>
        <begin position="234"/>
        <end position="252"/>
    </location>
</feature>
<evidence type="ECO:0000256" key="1">
    <source>
        <dbReference type="SAM" id="MobiDB-lite"/>
    </source>
</evidence>
<name>A0A9P5DSM7_9HYPO</name>
<feature type="region of interest" description="Disordered" evidence="1">
    <location>
        <begin position="233"/>
        <end position="268"/>
    </location>
</feature>
<reference evidence="2" key="2">
    <citation type="submission" date="2020-02" db="EMBL/GenBank/DDBJ databases">
        <title>Identification and distribution of gene clusters putatively required for synthesis of sphingolipid metabolism inhibitors in phylogenetically diverse species of the filamentous fungus Fusarium.</title>
        <authorList>
            <person name="Kim H.-S."/>
            <person name="Busman M."/>
            <person name="Brown D.W."/>
            <person name="Divon H."/>
            <person name="Uhlig S."/>
            <person name="Proctor R.H."/>
        </authorList>
    </citation>
    <scope>NUCLEOTIDE SEQUENCE</scope>
    <source>
        <strain evidence="2">NRRL 25174</strain>
    </source>
</reference>
<sequence>MAEGSGTRPTKSPYASGEEAPDKSIAAELSTALRVYVATDILSLPALRDMTRAEIVRLGGKLHLPALIKVMEKSALSFDAHPGIAAYVESRALSFSQDVFPPVADDALDEVGVPDTLSKVLLRSIVLSKASESRQMEEPSYNFTTSGYPALELRPAEDIMKQAEEQAFKKAETSCEDEELRQLKNKKERRRGKFRRKDQKRLDILLCNQQKRALEKLSEKQLAASRLAELGSRSLPNSSDIKEQSLPTNRTMANRRTSNSFRTSSESLEGGSFERYVQFDDDPDRRPFSIFSSASSCADSGSFTPVSNLD</sequence>
<feature type="compositionally biased region" description="Low complexity" evidence="1">
    <location>
        <begin position="254"/>
        <end position="267"/>
    </location>
</feature>
<evidence type="ECO:0000313" key="3">
    <source>
        <dbReference type="Proteomes" id="UP000730481"/>
    </source>
</evidence>
<dbReference type="OrthoDB" id="3594103at2759"/>
<protein>
    <submittedName>
        <fullName evidence="2">Uncharacterized protein</fullName>
    </submittedName>
</protein>
<accession>A0A9P5DSM7</accession>
<gene>
    <name evidence="2" type="ORF">FBEOM_12842</name>
</gene>
<organism evidence="2 3">
    <name type="scientific">Fusarium beomiforme</name>
    <dbReference type="NCBI Taxonomy" id="44412"/>
    <lineage>
        <taxon>Eukaryota</taxon>
        <taxon>Fungi</taxon>
        <taxon>Dikarya</taxon>
        <taxon>Ascomycota</taxon>
        <taxon>Pezizomycotina</taxon>
        <taxon>Sordariomycetes</taxon>
        <taxon>Hypocreomycetidae</taxon>
        <taxon>Hypocreales</taxon>
        <taxon>Nectriaceae</taxon>
        <taxon>Fusarium</taxon>
        <taxon>Fusarium burgessii species complex</taxon>
    </lineage>
</organism>